<proteinExistence type="predicted"/>
<gene>
    <name evidence="2" type="ORF">LTR24_008824</name>
</gene>
<evidence type="ECO:0000313" key="3">
    <source>
        <dbReference type="Proteomes" id="UP001345013"/>
    </source>
</evidence>
<feature type="transmembrane region" description="Helical" evidence="1">
    <location>
        <begin position="29"/>
        <end position="50"/>
    </location>
</feature>
<dbReference type="PANTHER" id="PTHR35394">
    <property type="entry name" value="DUF3176 DOMAIN-CONTAINING PROTEIN"/>
    <property type="match status" value="1"/>
</dbReference>
<reference evidence="2 3" key="1">
    <citation type="submission" date="2023-08" db="EMBL/GenBank/DDBJ databases">
        <title>Black Yeasts Isolated from many extreme environments.</title>
        <authorList>
            <person name="Coleine C."/>
            <person name="Stajich J.E."/>
            <person name="Selbmann L."/>
        </authorList>
    </citation>
    <scope>NUCLEOTIDE SEQUENCE [LARGE SCALE GENOMIC DNA]</scope>
    <source>
        <strain evidence="2 3">CCFEE 5885</strain>
    </source>
</reference>
<keyword evidence="1" id="KW-0472">Membrane</keyword>
<sequence length="119" mass="13188">MREFRDDGPYKQLSDPVVGDVWNEDTCIAIHWGYISFPVAIVLLTMVFLLSTIAQTSSHGPGQLARGWTSSPLPLIYPGLDVRSQIRPPGAAVDSRPGIWRLQADVKGMHAQLKYGDIR</sequence>
<protein>
    <submittedName>
        <fullName evidence="2">Uncharacterized protein</fullName>
    </submittedName>
</protein>
<evidence type="ECO:0000313" key="2">
    <source>
        <dbReference type="EMBL" id="KAK5079934.1"/>
    </source>
</evidence>
<dbReference type="Proteomes" id="UP001345013">
    <property type="component" value="Unassembled WGS sequence"/>
</dbReference>
<comment type="caution">
    <text evidence="2">The sequence shown here is derived from an EMBL/GenBank/DDBJ whole genome shotgun (WGS) entry which is preliminary data.</text>
</comment>
<dbReference type="EMBL" id="JAVRRG010000164">
    <property type="protein sequence ID" value="KAK5079934.1"/>
    <property type="molecule type" value="Genomic_DNA"/>
</dbReference>
<keyword evidence="1" id="KW-0812">Transmembrane</keyword>
<name>A0ABR0JYW0_9EURO</name>
<evidence type="ECO:0000256" key="1">
    <source>
        <dbReference type="SAM" id="Phobius"/>
    </source>
</evidence>
<organism evidence="2 3">
    <name type="scientific">Lithohypha guttulata</name>
    <dbReference type="NCBI Taxonomy" id="1690604"/>
    <lineage>
        <taxon>Eukaryota</taxon>
        <taxon>Fungi</taxon>
        <taxon>Dikarya</taxon>
        <taxon>Ascomycota</taxon>
        <taxon>Pezizomycotina</taxon>
        <taxon>Eurotiomycetes</taxon>
        <taxon>Chaetothyriomycetidae</taxon>
        <taxon>Chaetothyriales</taxon>
        <taxon>Trichomeriaceae</taxon>
        <taxon>Lithohypha</taxon>
    </lineage>
</organism>
<accession>A0ABR0JYW0</accession>
<dbReference type="PANTHER" id="PTHR35394:SF5">
    <property type="entry name" value="DUF3176 DOMAIN-CONTAINING PROTEIN"/>
    <property type="match status" value="1"/>
</dbReference>
<keyword evidence="1" id="KW-1133">Transmembrane helix</keyword>
<keyword evidence="3" id="KW-1185">Reference proteome</keyword>